<feature type="transmembrane region" description="Helical" evidence="1">
    <location>
        <begin position="89"/>
        <end position="107"/>
    </location>
</feature>
<organism evidence="2 3">
    <name type="scientific">Richelia sinica FACHB-800</name>
    <dbReference type="NCBI Taxonomy" id="1357546"/>
    <lineage>
        <taxon>Bacteria</taxon>
        <taxon>Bacillati</taxon>
        <taxon>Cyanobacteriota</taxon>
        <taxon>Cyanophyceae</taxon>
        <taxon>Nostocales</taxon>
        <taxon>Nostocaceae</taxon>
        <taxon>Richelia</taxon>
    </lineage>
</organism>
<accession>A0A975Y4V6</accession>
<protein>
    <submittedName>
        <fullName evidence="2">Uncharacterized protein</fullName>
    </submittedName>
</protein>
<dbReference type="EMBL" id="CP021056">
    <property type="protein sequence ID" value="QXE23578.1"/>
    <property type="molecule type" value="Genomic_DNA"/>
</dbReference>
<keyword evidence="1" id="KW-0812">Transmembrane</keyword>
<keyword evidence="3" id="KW-1185">Reference proteome</keyword>
<feature type="transmembrane region" description="Helical" evidence="1">
    <location>
        <begin position="33"/>
        <end position="57"/>
    </location>
</feature>
<evidence type="ECO:0000313" key="2">
    <source>
        <dbReference type="EMBL" id="QXE23578.1"/>
    </source>
</evidence>
<feature type="transmembrane region" description="Helical" evidence="1">
    <location>
        <begin position="64"/>
        <end position="83"/>
    </location>
</feature>
<sequence>MGFLLRIVGLGLLIMGIYLVGQNIMFTTNVSPYWWRGIAADTSVLTLTIGVMILIFFPRGMKNLGWISIGMGMIFVFMSSRAILNPMSLWQFLLSLVLMSAGYKMFASGRLPV</sequence>
<dbReference type="KEGG" id="rsin:B6N60_02268"/>
<dbReference type="Proteomes" id="UP000683511">
    <property type="component" value="Chromosome"/>
</dbReference>
<dbReference type="AlphaFoldDB" id="A0A975Y4V6"/>
<keyword evidence="1" id="KW-0472">Membrane</keyword>
<feature type="transmembrane region" description="Helical" evidence="1">
    <location>
        <begin position="7"/>
        <end position="27"/>
    </location>
</feature>
<gene>
    <name evidence="2" type="ORF">B6N60_02268</name>
</gene>
<dbReference type="RefSeq" id="WP_190605836.1">
    <property type="nucleotide sequence ID" value="NZ_CP021056.1"/>
</dbReference>
<name>A0A975Y4V6_9NOST</name>
<evidence type="ECO:0000313" key="3">
    <source>
        <dbReference type="Proteomes" id="UP000683511"/>
    </source>
</evidence>
<evidence type="ECO:0000256" key="1">
    <source>
        <dbReference type="SAM" id="Phobius"/>
    </source>
</evidence>
<reference evidence="2" key="1">
    <citation type="submission" date="2017-04" db="EMBL/GenBank/DDBJ databases">
        <title>Genome deletions in a multicellular cyanobacterial endosymbiont for morphological adaptation in marine diatoms.</title>
        <authorList>
            <person name="Wang Y."/>
            <person name="Gao H."/>
            <person name="Li R."/>
            <person name="Xu X."/>
        </authorList>
    </citation>
    <scope>NUCLEOTIDE SEQUENCE</scope>
    <source>
        <strain evidence="2">FACHB 800</strain>
    </source>
</reference>
<proteinExistence type="predicted"/>
<keyword evidence="1" id="KW-1133">Transmembrane helix</keyword>